<evidence type="ECO:0000259" key="2">
    <source>
        <dbReference type="Pfam" id="PF05065"/>
    </source>
</evidence>
<dbReference type="Gene3D" id="3.30.2320.10">
    <property type="entry name" value="hypothetical protein PF0899 domain"/>
    <property type="match status" value="1"/>
</dbReference>
<protein>
    <submittedName>
        <fullName evidence="3">Phage major capsid protein</fullName>
    </submittedName>
</protein>
<evidence type="ECO:0000256" key="1">
    <source>
        <dbReference type="ARBA" id="ARBA00004328"/>
    </source>
</evidence>
<dbReference type="InterPro" id="IPR024455">
    <property type="entry name" value="Phage_capsid"/>
</dbReference>
<organism evidence="3 4">
    <name type="scientific">Alloscardovia theropitheci</name>
    <dbReference type="NCBI Taxonomy" id="2496842"/>
    <lineage>
        <taxon>Bacteria</taxon>
        <taxon>Bacillati</taxon>
        <taxon>Actinomycetota</taxon>
        <taxon>Actinomycetes</taxon>
        <taxon>Bifidobacteriales</taxon>
        <taxon>Bifidobacteriaceae</taxon>
        <taxon>Alloscardovia</taxon>
    </lineage>
</organism>
<dbReference type="Gene3D" id="3.30.2400.10">
    <property type="entry name" value="Major capsid protein gp5"/>
    <property type="match status" value="1"/>
</dbReference>
<dbReference type="SUPFAM" id="SSF56563">
    <property type="entry name" value="Major capsid protein gp5"/>
    <property type="match status" value="1"/>
</dbReference>
<comment type="subcellular location">
    <subcellularLocation>
        <location evidence="1">Virion</location>
    </subcellularLocation>
</comment>
<evidence type="ECO:0000313" key="4">
    <source>
        <dbReference type="Proteomes" id="UP000291289"/>
    </source>
</evidence>
<keyword evidence="4" id="KW-1185">Reference proteome</keyword>
<dbReference type="RefSeq" id="WP_131285100.1">
    <property type="nucleotide sequence ID" value="NZ_RXLP01000026.1"/>
</dbReference>
<name>A0A4R0QRT2_9BIFI</name>
<accession>A0A4R0QRT2</accession>
<reference evidence="3 4" key="1">
    <citation type="submission" date="2018-12" db="EMBL/GenBank/DDBJ databases">
        <title>Alloscrdovia theropitheci sp. nov: a novel taxon from the feces of the bleeding-herat monkey (Theropithecus geleda).</title>
        <authorList>
            <person name="Modesto M."/>
        </authorList>
    </citation>
    <scope>NUCLEOTIDE SEQUENCE [LARGE SCALE GENOMIC DNA]</scope>
    <source>
        <strain evidence="3 4">GLDI4/2</strain>
    </source>
</reference>
<sequence>MVALATGKFNLPNDLVSGVVSQVTSGSAVGKLSAQKPMRFGKNQLVTFTTKPRAEFVEEGGDKAPTPADFGTVVTSQHKAQVTMRFDEEVLYADEDYQIGVLSELANGGQSALARALDLGVFYRLNPLTGGEVSSWTNYLNATTNRVAATSDFNADLQKAIGMVLSADDEGYPINGMALTPTASYELATASDKNNRPLYPELGFGVGIESFKSVPVSVTTTVNPPEATTKPNVKGIVGDFQNGVYWGIQRQMPVELISTGDPDGLGDLKCKNQIALRMEMYYAWYVFEKRFAVIASTSGASSSH</sequence>
<dbReference type="NCBIfam" id="TIGR01554">
    <property type="entry name" value="major_cap_HK97"/>
    <property type="match status" value="1"/>
</dbReference>
<proteinExistence type="predicted"/>
<dbReference type="OrthoDB" id="3194758at2"/>
<evidence type="ECO:0000313" key="3">
    <source>
        <dbReference type="EMBL" id="TCD53765.1"/>
    </source>
</evidence>
<dbReference type="Pfam" id="PF05065">
    <property type="entry name" value="Phage_capsid"/>
    <property type="match status" value="1"/>
</dbReference>
<gene>
    <name evidence="3" type="ORF">EJ419_07305</name>
</gene>
<feature type="domain" description="Phage capsid-like C-terminal" evidence="2">
    <location>
        <begin position="8"/>
        <end position="287"/>
    </location>
</feature>
<dbReference type="AlphaFoldDB" id="A0A4R0QRT2"/>
<comment type="caution">
    <text evidence="3">The sequence shown here is derived from an EMBL/GenBank/DDBJ whole genome shotgun (WGS) entry which is preliminary data.</text>
</comment>
<dbReference type="EMBL" id="RXLP01000026">
    <property type="protein sequence ID" value="TCD53765.1"/>
    <property type="molecule type" value="Genomic_DNA"/>
</dbReference>
<dbReference type="Proteomes" id="UP000291289">
    <property type="component" value="Unassembled WGS sequence"/>
</dbReference>
<dbReference type="InterPro" id="IPR054612">
    <property type="entry name" value="Phage_capsid-like_C"/>
</dbReference>